<feature type="transmembrane region" description="Helical" evidence="7">
    <location>
        <begin position="358"/>
        <end position="382"/>
    </location>
</feature>
<feature type="transmembrane region" description="Helical" evidence="7">
    <location>
        <begin position="123"/>
        <end position="149"/>
    </location>
</feature>
<keyword evidence="10" id="KW-1185">Reference proteome</keyword>
<comment type="similarity">
    <text evidence="2">Belongs to the TMC family.</text>
</comment>
<dbReference type="PANTHER" id="PTHR23302">
    <property type="entry name" value="TRANSMEMBRANE CHANNEL-RELATED"/>
    <property type="match status" value="1"/>
</dbReference>
<feature type="domain" description="TMC" evidence="8">
    <location>
        <begin position="423"/>
        <end position="533"/>
    </location>
</feature>
<dbReference type="InterPro" id="IPR012496">
    <property type="entry name" value="TMC_dom"/>
</dbReference>
<gene>
    <name evidence="9" type="ORF">BaRGS_00024985</name>
</gene>
<name>A0ABD0K9M4_9CAEN</name>
<sequence>MKKNKVRVSFSDLDTPPDLGANRKAGPNKPGMVFLPVRERQKLTDIQTAIDHKTPHLAQRKKVMQREKLMAGPVKNLHGVASVRFENKKRLRKLKEAWNSFKYTMEPWGHALRKIEGHHGAGVVSYFVFLRYLLLVNVCLFLLTMFIWVPEVIFSSNDYTSGSTAATCTASYNVNISSDGFTLILDFFQGTGWLEQTMVFYGYYSGNGLSGSSYNLSLAYMLVCICCLISSLILMGRNVARSFRDSILNEGDGTTEFCNKVFGTWDYTLTDESSCEIKHKSIRYELLSDMHEQEFLREREKRLQKRSKKCKLYTMRIVINIFICLVLGAAAYCIYYVISFSTEYASDHSDASGTWNELLLLLVQFLPSITITVLNALLPILFEKVVVGEEYTAAFVIKITLIRTVFLRLASLAVLIITLYTECWETYVGQQFYKLIITDFLVVIFKTLLVELPRRLLYDKCSCGLMQKVGPPEFDIPANVLDLVYTQCLYWLALTFAPLTPSFSVVKSILTFYLKMLSALKACPPAEKPARASRTNHFFMIILLIAFFLCSVPVGFVFYNMSPSQGCGPFRTYSKMYYALTTTVDSWPSTAESIYELITSPAITGTVIIFLILMIYYCSTLANAHKDMSDLFREQLVMEGRDKQFLLVKLREASGESKPLPRQPHKKPPPGMPTLNTVNESTPTKATRTSTNVSSNSGPPTYNGTTNQNGNVARGQPTSPHMPADDW</sequence>
<feature type="region of interest" description="Disordered" evidence="6">
    <location>
        <begin position="1"/>
        <end position="30"/>
    </location>
</feature>
<dbReference type="AlphaFoldDB" id="A0ABD0K9M4"/>
<evidence type="ECO:0000256" key="3">
    <source>
        <dbReference type="ARBA" id="ARBA00022692"/>
    </source>
</evidence>
<protein>
    <recommendedName>
        <fullName evidence="8">TMC domain-containing protein</fullName>
    </recommendedName>
</protein>
<evidence type="ECO:0000256" key="4">
    <source>
        <dbReference type="ARBA" id="ARBA00022989"/>
    </source>
</evidence>
<evidence type="ECO:0000259" key="8">
    <source>
        <dbReference type="Pfam" id="PF07810"/>
    </source>
</evidence>
<dbReference type="PANTHER" id="PTHR23302:SF24">
    <property type="entry name" value="TMC DOMAIN-CONTAINING PROTEIN"/>
    <property type="match status" value="1"/>
</dbReference>
<evidence type="ECO:0000313" key="9">
    <source>
        <dbReference type="EMBL" id="KAK7483769.1"/>
    </source>
</evidence>
<comment type="subcellular location">
    <subcellularLocation>
        <location evidence="1">Membrane</location>
        <topology evidence="1">Multi-pass membrane protein</topology>
    </subcellularLocation>
</comment>
<dbReference type="Pfam" id="PF07810">
    <property type="entry name" value="TMC"/>
    <property type="match status" value="1"/>
</dbReference>
<keyword evidence="4 7" id="KW-1133">Transmembrane helix</keyword>
<dbReference type="InterPro" id="IPR038900">
    <property type="entry name" value="TMC"/>
</dbReference>
<feature type="region of interest" description="Disordered" evidence="6">
    <location>
        <begin position="653"/>
        <end position="727"/>
    </location>
</feature>
<dbReference type="EMBL" id="JACVVK020000221">
    <property type="protein sequence ID" value="KAK7483769.1"/>
    <property type="molecule type" value="Genomic_DNA"/>
</dbReference>
<feature type="transmembrane region" description="Helical" evidence="7">
    <location>
        <begin position="394"/>
        <end position="420"/>
    </location>
</feature>
<feature type="transmembrane region" description="Helical" evidence="7">
    <location>
        <begin position="218"/>
        <end position="236"/>
    </location>
</feature>
<dbReference type="Proteomes" id="UP001519460">
    <property type="component" value="Unassembled WGS sequence"/>
</dbReference>
<evidence type="ECO:0000256" key="7">
    <source>
        <dbReference type="SAM" id="Phobius"/>
    </source>
</evidence>
<evidence type="ECO:0000313" key="10">
    <source>
        <dbReference type="Proteomes" id="UP001519460"/>
    </source>
</evidence>
<organism evidence="9 10">
    <name type="scientific">Batillaria attramentaria</name>
    <dbReference type="NCBI Taxonomy" id="370345"/>
    <lineage>
        <taxon>Eukaryota</taxon>
        <taxon>Metazoa</taxon>
        <taxon>Spiralia</taxon>
        <taxon>Lophotrochozoa</taxon>
        <taxon>Mollusca</taxon>
        <taxon>Gastropoda</taxon>
        <taxon>Caenogastropoda</taxon>
        <taxon>Sorbeoconcha</taxon>
        <taxon>Cerithioidea</taxon>
        <taxon>Batillariidae</taxon>
        <taxon>Batillaria</taxon>
    </lineage>
</organism>
<proteinExistence type="inferred from homology"/>
<reference evidence="9 10" key="1">
    <citation type="journal article" date="2023" name="Sci. Data">
        <title>Genome assembly of the Korean intertidal mud-creeper Batillaria attramentaria.</title>
        <authorList>
            <person name="Patra A.K."/>
            <person name="Ho P.T."/>
            <person name="Jun S."/>
            <person name="Lee S.J."/>
            <person name="Kim Y."/>
            <person name="Won Y.J."/>
        </authorList>
    </citation>
    <scope>NUCLEOTIDE SEQUENCE [LARGE SCALE GENOMIC DNA]</scope>
    <source>
        <strain evidence="9">Wonlab-2016</strain>
    </source>
</reference>
<evidence type="ECO:0000256" key="5">
    <source>
        <dbReference type="ARBA" id="ARBA00023136"/>
    </source>
</evidence>
<evidence type="ECO:0000256" key="2">
    <source>
        <dbReference type="ARBA" id="ARBA00006510"/>
    </source>
</evidence>
<feature type="transmembrane region" description="Helical" evidence="7">
    <location>
        <begin position="432"/>
        <end position="450"/>
    </location>
</feature>
<evidence type="ECO:0000256" key="1">
    <source>
        <dbReference type="ARBA" id="ARBA00004141"/>
    </source>
</evidence>
<evidence type="ECO:0000256" key="6">
    <source>
        <dbReference type="SAM" id="MobiDB-lite"/>
    </source>
</evidence>
<feature type="compositionally biased region" description="Polar residues" evidence="6">
    <location>
        <begin position="674"/>
        <end position="719"/>
    </location>
</feature>
<feature type="transmembrane region" description="Helical" evidence="7">
    <location>
        <begin position="317"/>
        <end position="338"/>
    </location>
</feature>
<dbReference type="GO" id="GO:0016020">
    <property type="term" value="C:membrane"/>
    <property type="evidence" value="ECO:0007669"/>
    <property type="project" value="UniProtKB-SubCell"/>
</dbReference>
<keyword evidence="3 7" id="KW-0812">Transmembrane</keyword>
<feature type="transmembrane region" description="Helical" evidence="7">
    <location>
        <begin position="597"/>
        <end position="618"/>
    </location>
</feature>
<accession>A0ABD0K9M4</accession>
<comment type="caution">
    <text evidence="9">The sequence shown here is derived from an EMBL/GenBank/DDBJ whole genome shotgun (WGS) entry which is preliminary data.</text>
</comment>
<feature type="transmembrane region" description="Helical" evidence="7">
    <location>
        <begin position="538"/>
        <end position="559"/>
    </location>
</feature>
<keyword evidence="5 7" id="KW-0472">Membrane</keyword>